<dbReference type="OrthoDB" id="196964at2"/>
<dbReference type="EC" id="3.1.26.5" evidence="7 8"/>
<dbReference type="EMBL" id="SKBU01000020">
    <property type="protein sequence ID" value="TCJ15915.1"/>
    <property type="molecule type" value="Genomic_DNA"/>
</dbReference>
<evidence type="ECO:0000256" key="8">
    <source>
        <dbReference type="NCBIfam" id="TIGR00188"/>
    </source>
</evidence>
<comment type="function">
    <text evidence="1 7">RNaseP catalyzes the removal of the 5'-leader sequence from pre-tRNA to produce the mature 5'-terminus. It can also cleave other RNA substrates such as 4.5S RNA. The protein component plays an auxiliary but essential role in vivo by binding to the 5'-leader sequence and broadening the substrate specificity of the ribozyme.</text>
</comment>
<evidence type="ECO:0000256" key="6">
    <source>
        <dbReference type="ARBA" id="ARBA00022884"/>
    </source>
</evidence>
<keyword evidence="10" id="KW-1185">Reference proteome</keyword>
<evidence type="ECO:0000256" key="7">
    <source>
        <dbReference type="HAMAP-Rule" id="MF_00227"/>
    </source>
</evidence>
<dbReference type="InterPro" id="IPR014721">
    <property type="entry name" value="Ribsml_uS5_D2-typ_fold_subgr"/>
</dbReference>
<dbReference type="GO" id="GO:0042781">
    <property type="term" value="F:3'-tRNA processing endoribonuclease activity"/>
    <property type="evidence" value="ECO:0007669"/>
    <property type="project" value="TreeGrafter"/>
</dbReference>
<evidence type="ECO:0000256" key="2">
    <source>
        <dbReference type="ARBA" id="ARBA00022694"/>
    </source>
</evidence>
<dbReference type="PROSITE" id="PS00648">
    <property type="entry name" value="RIBONUCLEASE_P"/>
    <property type="match status" value="1"/>
</dbReference>
<dbReference type="GO" id="GO:0004526">
    <property type="term" value="F:ribonuclease P activity"/>
    <property type="evidence" value="ECO:0007669"/>
    <property type="project" value="UniProtKB-UniRule"/>
</dbReference>
<comment type="subunit">
    <text evidence="7">Consists of a catalytic RNA component (M1 or rnpB) and a protein subunit.</text>
</comment>
<comment type="similarity">
    <text evidence="7">Belongs to the RnpA family.</text>
</comment>
<evidence type="ECO:0000256" key="4">
    <source>
        <dbReference type="ARBA" id="ARBA00022759"/>
    </source>
</evidence>
<dbReference type="InterPro" id="IPR020568">
    <property type="entry name" value="Ribosomal_Su5_D2-typ_SF"/>
</dbReference>
<organism evidence="9 10">
    <name type="scientific">Rubrobacter taiwanensis</name>
    <dbReference type="NCBI Taxonomy" id="185139"/>
    <lineage>
        <taxon>Bacteria</taxon>
        <taxon>Bacillati</taxon>
        <taxon>Actinomycetota</taxon>
        <taxon>Rubrobacteria</taxon>
        <taxon>Rubrobacterales</taxon>
        <taxon>Rubrobacteraceae</taxon>
        <taxon>Rubrobacter</taxon>
    </lineage>
</organism>
<reference evidence="9 10" key="1">
    <citation type="submission" date="2019-03" db="EMBL/GenBank/DDBJ databases">
        <title>Whole genome sequence of a novel Rubrobacter taiwanensis strain, isolated from Yellowstone National Park.</title>
        <authorList>
            <person name="Freed S."/>
            <person name="Ramaley R.F."/>
            <person name="Kyndt J.A."/>
        </authorList>
    </citation>
    <scope>NUCLEOTIDE SEQUENCE [LARGE SCALE GENOMIC DNA]</scope>
    <source>
        <strain evidence="9 10">Yellowstone</strain>
    </source>
</reference>
<dbReference type="RefSeq" id="WP_132692130.1">
    <property type="nucleotide sequence ID" value="NZ_SKBU01000020.1"/>
</dbReference>
<evidence type="ECO:0000256" key="5">
    <source>
        <dbReference type="ARBA" id="ARBA00022801"/>
    </source>
</evidence>
<evidence type="ECO:0000313" key="10">
    <source>
        <dbReference type="Proteomes" id="UP000295244"/>
    </source>
</evidence>
<dbReference type="GO" id="GO:0000049">
    <property type="term" value="F:tRNA binding"/>
    <property type="evidence" value="ECO:0007669"/>
    <property type="project" value="UniProtKB-UniRule"/>
</dbReference>
<evidence type="ECO:0000313" key="9">
    <source>
        <dbReference type="EMBL" id="TCJ15915.1"/>
    </source>
</evidence>
<keyword evidence="6 7" id="KW-0694">RNA-binding</keyword>
<dbReference type="Proteomes" id="UP000295244">
    <property type="component" value="Unassembled WGS sequence"/>
</dbReference>
<dbReference type="InterPro" id="IPR000100">
    <property type="entry name" value="RNase_P"/>
</dbReference>
<dbReference type="PANTHER" id="PTHR33992:SF1">
    <property type="entry name" value="RIBONUCLEASE P PROTEIN COMPONENT"/>
    <property type="match status" value="1"/>
</dbReference>
<dbReference type="SUPFAM" id="SSF54211">
    <property type="entry name" value="Ribosomal protein S5 domain 2-like"/>
    <property type="match status" value="1"/>
</dbReference>
<protein>
    <recommendedName>
        <fullName evidence="7 8">Ribonuclease P protein component</fullName>
        <shortName evidence="7">RNase P protein</shortName>
        <shortName evidence="7">RNaseP protein</shortName>
        <ecNumber evidence="7 8">3.1.26.5</ecNumber>
    </recommendedName>
    <alternativeName>
        <fullName evidence="7">Protein C5</fullName>
    </alternativeName>
</protein>
<gene>
    <name evidence="7 9" type="primary">rnpA</name>
    <name evidence="9" type="ORF">E0L93_11710</name>
</gene>
<keyword evidence="2 7" id="KW-0819">tRNA processing</keyword>
<keyword evidence="3 7" id="KW-0540">Nuclease</keyword>
<dbReference type="AlphaFoldDB" id="A0A4R1BFF3"/>
<dbReference type="GO" id="GO:0001682">
    <property type="term" value="P:tRNA 5'-leader removal"/>
    <property type="evidence" value="ECO:0007669"/>
    <property type="project" value="UniProtKB-UniRule"/>
</dbReference>
<proteinExistence type="inferred from homology"/>
<keyword evidence="5 7" id="KW-0378">Hydrolase</keyword>
<evidence type="ECO:0000256" key="3">
    <source>
        <dbReference type="ARBA" id="ARBA00022722"/>
    </source>
</evidence>
<dbReference type="PANTHER" id="PTHR33992">
    <property type="entry name" value="RIBONUCLEASE P PROTEIN COMPONENT"/>
    <property type="match status" value="1"/>
</dbReference>
<dbReference type="InterPro" id="IPR020539">
    <property type="entry name" value="RNase_P_CS"/>
</dbReference>
<keyword evidence="4 7" id="KW-0255">Endonuclease</keyword>
<accession>A0A4R1BFF3</accession>
<name>A0A4R1BFF3_9ACTN</name>
<sequence>MARRRVTRLSSSLEFDRVYRRGRAYRGELFSIHAFPNRAGTPRLGISVSKRVGNAVTRNAVRRRLREIFYSSLPEIPEDLDLVISARPAAAKADFAGLKREFERFLDRIREHQSSRD</sequence>
<dbReference type="NCBIfam" id="TIGR00188">
    <property type="entry name" value="rnpA"/>
    <property type="match status" value="1"/>
</dbReference>
<comment type="catalytic activity">
    <reaction evidence="7">
        <text>Endonucleolytic cleavage of RNA, removing 5'-extranucleotides from tRNA precursor.</text>
        <dbReference type="EC" id="3.1.26.5"/>
    </reaction>
</comment>
<comment type="caution">
    <text evidence="9">The sequence shown here is derived from an EMBL/GenBank/DDBJ whole genome shotgun (WGS) entry which is preliminary data.</text>
</comment>
<dbReference type="GO" id="GO:0030677">
    <property type="term" value="C:ribonuclease P complex"/>
    <property type="evidence" value="ECO:0007669"/>
    <property type="project" value="TreeGrafter"/>
</dbReference>
<dbReference type="Pfam" id="PF00825">
    <property type="entry name" value="Ribonuclease_P"/>
    <property type="match status" value="1"/>
</dbReference>
<dbReference type="Gene3D" id="3.30.230.10">
    <property type="match status" value="1"/>
</dbReference>
<evidence type="ECO:0000256" key="1">
    <source>
        <dbReference type="ARBA" id="ARBA00002663"/>
    </source>
</evidence>
<dbReference type="HAMAP" id="MF_00227">
    <property type="entry name" value="RNase_P"/>
    <property type="match status" value="1"/>
</dbReference>